<proteinExistence type="predicted"/>
<feature type="non-terminal residue" evidence="1">
    <location>
        <position position="1"/>
    </location>
</feature>
<accession>A0A0F9LBW4</accession>
<sequence>PCEGEGLQAPEQAERSEALMGMEASGAQIGVTKTGEEELADLAVKENWYGKPHWEKKFKTWQVRTEKSCPAKRGPAGRFCQWMGFACHYNACPRRIFEEYVPASEVKRPEPTPDFVAEFTAMKKLVAKQGRHLKKATERIKELEDEKKGE</sequence>
<dbReference type="AlphaFoldDB" id="A0A0F9LBW4"/>
<evidence type="ECO:0000313" key="1">
    <source>
        <dbReference type="EMBL" id="KKM25055.1"/>
    </source>
</evidence>
<protein>
    <submittedName>
        <fullName evidence="1">Uncharacterized protein</fullName>
    </submittedName>
</protein>
<reference evidence="1" key="1">
    <citation type="journal article" date="2015" name="Nature">
        <title>Complex archaea that bridge the gap between prokaryotes and eukaryotes.</title>
        <authorList>
            <person name="Spang A."/>
            <person name="Saw J.H."/>
            <person name="Jorgensen S.L."/>
            <person name="Zaremba-Niedzwiedzka K."/>
            <person name="Martijn J."/>
            <person name="Lind A.E."/>
            <person name="van Eijk R."/>
            <person name="Schleper C."/>
            <person name="Guy L."/>
            <person name="Ettema T.J."/>
        </authorList>
    </citation>
    <scope>NUCLEOTIDE SEQUENCE</scope>
</reference>
<organism evidence="1">
    <name type="scientific">marine sediment metagenome</name>
    <dbReference type="NCBI Taxonomy" id="412755"/>
    <lineage>
        <taxon>unclassified sequences</taxon>
        <taxon>metagenomes</taxon>
        <taxon>ecological metagenomes</taxon>
    </lineage>
</organism>
<name>A0A0F9LBW4_9ZZZZ</name>
<dbReference type="EMBL" id="LAZR01012797">
    <property type="protein sequence ID" value="KKM25055.1"/>
    <property type="molecule type" value="Genomic_DNA"/>
</dbReference>
<comment type="caution">
    <text evidence="1">The sequence shown here is derived from an EMBL/GenBank/DDBJ whole genome shotgun (WGS) entry which is preliminary data.</text>
</comment>
<gene>
    <name evidence="1" type="ORF">LCGC14_1598790</name>
</gene>